<dbReference type="PROSITE" id="PS50066">
    <property type="entry name" value="MADS_BOX_2"/>
    <property type="match status" value="1"/>
</dbReference>
<keyword evidence="10" id="KW-1185">Reference proteome</keyword>
<evidence type="ECO:0000259" key="8">
    <source>
        <dbReference type="PROSITE" id="PS50066"/>
    </source>
</evidence>
<dbReference type="Proteomes" id="UP000653305">
    <property type="component" value="Unassembled WGS sequence"/>
</dbReference>
<feature type="compositionally biased region" description="Basic residues" evidence="7">
    <location>
        <begin position="1"/>
        <end position="13"/>
    </location>
</feature>
<dbReference type="GO" id="GO:0005634">
    <property type="term" value="C:nucleus"/>
    <property type="evidence" value="ECO:0007669"/>
    <property type="project" value="UniProtKB-SubCell"/>
</dbReference>
<organism evidence="9 10">
    <name type="scientific">Phtheirospermum japonicum</name>
    <dbReference type="NCBI Taxonomy" id="374723"/>
    <lineage>
        <taxon>Eukaryota</taxon>
        <taxon>Viridiplantae</taxon>
        <taxon>Streptophyta</taxon>
        <taxon>Embryophyta</taxon>
        <taxon>Tracheophyta</taxon>
        <taxon>Spermatophyta</taxon>
        <taxon>Magnoliopsida</taxon>
        <taxon>eudicotyledons</taxon>
        <taxon>Gunneridae</taxon>
        <taxon>Pentapetalae</taxon>
        <taxon>asterids</taxon>
        <taxon>lamiids</taxon>
        <taxon>Lamiales</taxon>
        <taxon>Orobanchaceae</taxon>
        <taxon>Orobanchaceae incertae sedis</taxon>
        <taxon>Phtheirospermum</taxon>
    </lineage>
</organism>
<dbReference type="InterPro" id="IPR033896">
    <property type="entry name" value="MEF2-like_N"/>
</dbReference>
<dbReference type="PANTHER" id="PTHR11945">
    <property type="entry name" value="MADS BOX PROTEIN"/>
    <property type="match status" value="1"/>
</dbReference>
<gene>
    <name evidence="9" type="ORF">PHJA_002982600</name>
</gene>
<dbReference type="FunFam" id="3.40.1810.10:FF:000006">
    <property type="entry name" value="Agamous-like MADS-box protein AGL62"/>
    <property type="match status" value="1"/>
</dbReference>
<dbReference type="CDD" id="cd00265">
    <property type="entry name" value="MADS_MEF2_like"/>
    <property type="match status" value="1"/>
</dbReference>
<proteinExistence type="predicted"/>
<comment type="caution">
    <text evidence="9">The sequence shown here is derived from an EMBL/GenBank/DDBJ whole genome shotgun (WGS) entry which is preliminary data.</text>
</comment>
<evidence type="ECO:0000256" key="1">
    <source>
        <dbReference type="ARBA" id="ARBA00004123"/>
    </source>
</evidence>
<sequence length="247" mass="27333">MAPPQSKRKSQGRKKIEMKPITDENARTVTFSKRRAGIFKKATELSVLCGAHIAIIIFSISGRAYSFGHPNVESVVGRFCNGNPMPNPQDPAHGLRARSALLAELKEVCDRKSKELEKKKRRGKELDAALESSVFSNEKLSQLDMSELQGLKEKLERLRDDMQRMAAAKQSDGAGPSRTRDVDVVPEPLIPDQIPEPLIPDQISEPLIPDQINLATVVAAEPSSPKEINLASVWREVSPIPADWLKL</sequence>
<comment type="subcellular location">
    <subcellularLocation>
        <location evidence="1">Nucleus</location>
    </subcellularLocation>
</comment>
<dbReference type="SMART" id="SM00432">
    <property type="entry name" value="MADS"/>
    <property type="match status" value="1"/>
</dbReference>
<evidence type="ECO:0000313" key="9">
    <source>
        <dbReference type="EMBL" id="GFQ08386.1"/>
    </source>
</evidence>
<dbReference type="InterPro" id="IPR002100">
    <property type="entry name" value="TF_MADSbox"/>
</dbReference>
<evidence type="ECO:0000313" key="10">
    <source>
        <dbReference type="Proteomes" id="UP000653305"/>
    </source>
</evidence>
<protein>
    <submittedName>
        <fullName evidence="9">Agamous-like mads-box protein agl62</fullName>
    </submittedName>
</protein>
<dbReference type="PANTHER" id="PTHR11945:SF776">
    <property type="entry name" value="AGAMOUS-LIKE 50-RELATED"/>
    <property type="match status" value="1"/>
</dbReference>
<keyword evidence="5" id="KW-0539">Nucleus</keyword>
<dbReference type="InterPro" id="IPR036879">
    <property type="entry name" value="TF_MADSbox_sf"/>
</dbReference>
<dbReference type="GO" id="GO:0045944">
    <property type="term" value="P:positive regulation of transcription by RNA polymerase II"/>
    <property type="evidence" value="ECO:0007669"/>
    <property type="project" value="InterPro"/>
</dbReference>
<dbReference type="Gene3D" id="3.40.1810.10">
    <property type="entry name" value="Transcription factor, MADS-box"/>
    <property type="match status" value="1"/>
</dbReference>
<dbReference type="PRINTS" id="PR00404">
    <property type="entry name" value="MADSDOMAIN"/>
</dbReference>
<name>A0A830DNX6_9LAMI</name>
<dbReference type="OrthoDB" id="901722at2759"/>
<keyword evidence="2" id="KW-0805">Transcription regulation</keyword>
<evidence type="ECO:0000256" key="2">
    <source>
        <dbReference type="ARBA" id="ARBA00023015"/>
    </source>
</evidence>
<dbReference type="Pfam" id="PF00319">
    <property type="entry name" value="SRF-TF"/>
    <property type="match status" value="1"/>
</dbReference>
<evidence type="ECO:0000256" key="6">
    <source>
        <dbReference type="SAM" id="Coils"/>
    </source>
</evidence>
<reference evidence="9" key="1">
    <citation type="submission" date="2020-07" db="EMBL/GenBank/DDBJ databases">
        <title>Ethylene signaling mediates host invasion by parasitic plants.</title>
        <authorList>
            <person name="Yoshida S."/>
        </authorList>
    </citation>
    <scope>NUCLEOTIDE SEQUENCE</scope>
    <source>
        <strain evidence="9">Okayama</strain>
    </source>
</reference>
<dbReference type="AlphaFoldDB" id="A0A830DNX6"/>
<evidence type="ECO:0000256" key="5">
    <source>
        <dbReference type="ARBA" id="ARBA00023242"/>
    </source>
</evidence>
<feature type="region of interest" description="Disordered" evidence="7">
    <location>
        <begin position="1"/>
        <end position="20"/>
    </location>
</feature>
<dbReference type="SUPFAM" id="SSF55455">
    <property type="entry name" value="SRF-like"/>
    <property type="match status" value="1"/>
</dbReference>
<keyword evidence="4" id="KW-0804">Transcription</keyword>
<keyword evidence="3" id="KW-0238">DNA-binding</keyword>
<evidence type="ECO:0000256" key="7">
    <source>
        <dbReference type="SAM" id="MobiDB-lite"/>
    </source>
</evidence>
<dbReference type="GO" id="GO:0046983">
    <property type="term" value="F:protein dimerization activity"/>
    <property type="evidence" value="ECO:0007669"/>
    <property type="project" value="InterPro"/>
</dbReference>
<dbReference type="GO" id="GO:0000981">
    <property type="term" value="F:DNA-binding transcription factor activity, RNA polymerase II-specific"/>
    <property type="evidence" value="ECO:0007669"/>
    <property type="project" value="TreeGrafter"/>
</dbReference>
<evidence type="ECO:0000256" key="3">
    <source>
        <dbReference type="ARBA" id="ARBA00023125"/>
    </source>
</evidence>
<dbReference type="GO" id="GO:0000978">
    <property type="term" value="F:RNA polymerase II cis-regulatory region sequence-specific DNA binding"/>
    <property type="evidence" value="ECO:0007669"/>
    <property type="project" value="TreeGrafter"/>
</dbReference>
<feature type="domain" description="MADS-box" evidence="8">
    <location>
        <begin position="11"/>
        <end position="71"/>
    </location>
</feature>
<dbReference type="EMBL" id="BMAC01005453">
    <property type="protein sequence ID" value="GFQ08386.1"/>
    <property type="molecule type" value="Genomic_DNA"/>
</dbReference>
<keyword evidence="6" id="KW-0175">Coiled coil</keyword>
<evidence type="ECO:0000256" key="4">
    <source>
        <dbReference type="ARBA" id="ARBA00023163"/>
    </source>
</evidence>
<accession>A0A830DNX6</accession>
<feature type="coiled-coil region" evidence="6">
    <location>
        <begin position="102"/>
        <end position="172"/>
    </location>
</feature>